<dbReference type="Proteomes" id="UP000009022">
    <property type="component" value="Unassembled WGS sequence"/>
</dbReference>
<sequence length="199" mass="22570">MDYNKILQSKTIQDIYNKNPNRSSIATTASATSTGQSLEINIYREDGRLRHHSDTRASTTDSFDLNNPDSPGYKSSLQFKHQADNKEEEDPNLLSPSPFLPDDDWASACDGSIHDSDDEEGTFHSAISVQCLHQLDDEEDLISSDSSEECRRYMANLVDRLYNERETISPDEKATFLFWCKGGSGRGWFAYYVDSKVYN</sequence>
<dbReference type="InParanoid" id="B3RVU5"/>
<feature type="region of interest" description="Disordered" evidence="1">
    <location>
        <begin position="43"/>
        <end position="76"/>
    </location>
</feature>
<reference evidence="2 3" key="1">
    <citation type="journal article" date="2008" name="Nature">
        <title>The Trichoplax genome and the nature of placozoans.</title>
        <authorList>
            <person name="Srivastava M."/>
            <person name="Begovic E."/>
            <person name="Chapman J."/>
            <person name="Putnam N.H."/>
            <person name="Hellsten U."/>
            <person name="Kawashima T."/>
            <person name="Kuo A."/>
            <person name="Mitros T."/>
            <person name="Salamov A."/>
            <person name="Carpenter M.L."/>
            <person name="Signorovitch A.Y."/>
            <person name="Moreno M.A."/>
            <person name="Kamm K."/>
            <person name="Grimwood J."/>
            <person name="Schmutz J."/>
            <person name="Shapiro H."/>
            <person name="Grigoriev I.V."/>
            <person name="Buss L.W."/>
            <person name="Schierwater B."/>
            <person name="Dellaporta S.L."/>
            <person name="Rokhsar D.S."/>
        </authorList>
    </citation>
    <scope>NUCLEOTIDE SEQUENCE [LARGE SCALE GENOMIC DNA]</scope>
    <source>
        <strain evidence="2 3">Grell-BS-1999</strain>
    </source>
</reference>
<protein>
    <submittedName>
        <fullName evidence="2">Uncharacterized protein</fullName>
    </submittedName>
</protein>
<accession>B3RVU5</accession>
<dbReference type="CTD" id="6753305"/>
<dbReference type="KEGG" id="tad:TRIADDRAFT_55779"/>
<dbReference type="EMBL" id="DS985244">
    <property type="protein sequence ID" value="EDV25559.1"/>
    <property type="molecule type" value="Genomic_DNA"/>
</dbReference>
<evidence type="ECO:0000313" key="2">
    <source>
        <dbReference type="EMBL" id="EDV25559.1"/>
    </source>
</evidence>
<organism evidence="2 3">
    <name type="scientific">Trichoplax adhaerens</name>
    <name type="common">Trichoplax reptans</name>
    <dbReference type="NCBI Taxonomy" id="10228"/>
    <lineage>
        <taxon>Eukaryota</taxon>
        <taxon>Metazoa</taxon>
        <taxon>Placozoa</taxon>
        <taxon>Uniplacotomia</taxon>
        <taxon>Trichoplacea</taxon>
        <taxon>Trichoplacidae</taxon>
        <taxon>Trichoplax</taxon>
    </lineage>
</organism>
<dbReference type="AlphaFoldDB" id="B3RVU5"/>
<dbReference type="RefSeq" id="XP_002111592.1">
    <property type="nucleotide sequence ID" value="XM_002111556.1"/>
</dbReference>
<keyword evidence="3" id="KW-1185">Reference proteome</keyword>
<feature type="compositionally biased region" description="Polar residues" evidence="1">
    <location>
        <begin position="56"/>
        <end position="76"/>
    </location>
</feature>
<name>B3RVU5_TRIAD</name>
<dbReference type="HOGENOM" id="CLU_1373834_0_0_1"/>
<feature type="compositionally biased region" description="Basic and acidic residues" evidence="1">
    <location>
        <begin position="43"/>
        <end position="55"/>
    </location>
</feature>
<evidence type="ECO:0000313" key="3">
    <source>
        <dbReference type="Proteomes" id="UP000009022"/>
    </source>
</evidence>
<gene>
    <name evidence="2" type="ORF">TRIADDRAFT_55779</name>
</gene>
<dbReference type="GeneID" id="6753305"/>
<evidence type="ECO:0000256" key="1">
    <source>
        <dbReference type="SAM" id="MobiDB-lite"/>
    </source>
</evidence>
<dbReference type="OrthoDB" id="6268344at2759"/>
<proteinExistence type="predicted"/>